<feature type="domain" description="Xylose isomerase-like TIM barrel" evidence="1">
    <location>
        <begin position="28"/>
        <end position="242"/>
    </location>
</feature>
<dbReference type="SUPFAM" id="SSF51658">
    <property type="entry name" value="Xylose isomerase-like"/>
    <property type="match status" value="1"/>
</dbReference>
<dbReference type="RefSeq" id="WP_014810553.1">
    <property type="nucleotide sequence ID" value="NC_018025.1"/>
</dbReference>
<evidence type="ECO:0000259" key="1">
    <source>
        <dbReference type="Pfam" id="PF01261"/>
    </source>
</evidence>
<dbReference type="NCBIfam" id="NF041277">
    <property type="entry name" value="coba_remo_CbiR"/>
    <property type="match status" value="1"/>
</dbReference>
<dbReference type="GO" id="GO:0016853">
    <property type="term" value="F:isomerase activity"/>
    <property type="evidence" value="ECO:0007669"/>
    <property type="project" value="UniProtKB-KW"/>
</dbReference>
<proteinExistence type="predicted"/>
<dbReference type="STRING" id="706587.Desti_2737"/>
<dbReference type="InterPro" id="IPR013022">
    <property type="entry name" value="Xyl_isomerase-like_TIM-brl"/>
</dbReference>
<sequence>MRIGTTSYIYPADVITNIRKLAGKVRDIEIVLFESDSIGDALTNDEISELRQIALDHEMTYTVHLPLDCYLADTNPKMKSAFHAISLAQSLEPHGYVVHLDARDGNNATAFLLDNALRSLETLIRQTGLTELICVENLENHRPELIDAVLERIPVSCCADVGHIWKLGEDPVPLLKTWLQRIRIVHLHGFLEHDHRRLSLMPPSVLDPVVRQLQHANFGGVLTLEIFSERNLHESLQALQDAMDRIATEDSAVEKSAENPITP</sequence>
<evidence type="ECO:0000313" key="2">
    <source>
        <dbReference type="EMBL" id="AFM25414.1"/>
    </source>
</evidence>
<dbReference type="OrthoDB" id="9792261at2"/>
<dbReference type="Pfam" id="PF01261">
    <property type="entry name" value="AP_endonuc_2"/>
    <property type="match status" value="1"/>
</dbReference>
<dbReference type="eggNOG" id="COG1082">
    <property type="taxonomic scope" value="Bacteria"/>
</dbReference>
<evidence type="ECO:0000313" key="3">
    <source>
        <dbReference type="Proteomes" id="UP000006055"/>
    </source>
</evidence>
<name>I4C773_DESTA</name>
<keyword evidence="3" id="KW-1185">Reference proteome</keyword>
<dbReference type="Gene3D" id="3.20.20.150">
    <property type="entry name" value="Divalent-metal-dependent TIM barrel enzymes"/>
    <property type="match status" value="1"/>
</dbReference>
<dbReference type="KEGG" id="dti:Desti_2737"/>
<dbReference type="Proteomes" id="UP000006055">
    <property type="component" value="Chromosome"/>
</dbReference>
<accession>I4C773</accession>
<keyword evidence="2" id="KW-0413">Isomerase</keyword>
<dbReference type="EMBL" id="CP003360">
    <property type="protein sequence ID" value="AFM25414.1"/>
    <property type="molecule type" value="Genomic_DNA"/>
</dbReference>
<reference evidence="3" key="1">
    <citation type="submission" date="2012-06" db="EMBL/GenBank/DDBJ databases">
        <title>Complete sequence of chromosome of Desulfomonile tiedjei DSM 6799.</title>
        <authorList>
            <person name="Lucas S."/>
            <person name="Copeland A."/>
            <person name="Lapidus A."/>
            <person name="Glavina del Rio T."/>
            <person name="Dalin E."/>
            <person name="Tice H."/>
            <person name="Bruce D."/>
            <person name="Goodwin L."/>
            <person name="Pitluck S."/>
            <person name="Peters L."/>
            <person name="Ovchinnikova G."/>
            <person name="Zeytun A."/>
            <person name="Lu M."/>
            <person name="Kyrpides N."/>
            <person name="Mavromatis K."/>
            <person name="Ivanova N."/>
            <person name="Brettin T."/>
            <person name="Detter J.C."/>
            <person name="Han C."/>
            <person name="Larimer F."/>
            <person name="Land M."/>
            <person name="Hauser L."/>
            <person name="Markowitz V."/>
            <person name="Cheng J.-F."/>
            <person name="Hugenholtz P."/>
            <person name="Woyke T."/>
            <person name="Wu D."/>
            <person name="Spring S."/>
            <person name="Schroeder M."/>
            <person name="Brambilla E."/>
            <person name="Klenk H.-P."/>
            <person name="Eisen J.A."/>
        </authorList>
    </citation>
    <scope>NUCLEOTIDE SEQUENCE [LARGE SCALE GENOMIC DNA]</scope>
    <source>
        <strain evidence="3">ATCC 49306 / DSM 6799 / DCB-1</strain>
    </source>
</reference>
<dbReference type="InterPro" id="IPR036237">
    <property type="entry name" value="Xyl_isomerase-like_sf"/>
</dbReference>
<dbReference type="HOGENOM" id="CLU_078439_0_0_7"/>
<protein>
    <submittedName>
        <fullName evidence="2">Sugar phosphate isomerase/epimerase</fullName>
    </submittedName>
</protein>
<organism evidence="2 3">
    <name type="scientific">Desulfomonile tiedjei (strain ATCC 49306 / DSM 6799 / DCB-1)</name>
    <dbReference type="NCBI Taxonomy" id="706587"/>
    <lineage>
        <taxon>Bacteria</taxon>
        <taxon>Pseudomonadati</taxon>
        <taxon>Thermodesulfobacteriota</taxon>
        <taxon>Desulfomonilia</taxon>
        <taxon>Desulfomonilales</taxon>
        <taxon>Desulfomonilaceae</taxon>
        <taxon>Desulfomonile</taxon>
    </lineage>
</organism>
<dbReference type="AlphaFoldDB" id="I4C773"/>
<gene>
    <name evidence="2" type="ordered locus">Desti_2737</name>
</gene>